<gene>
    <name evidence="3" type="ORF">MNBD_DELTA02-222</name>
</gene>
<dbReference type="PIRSF" id="PIRSF002070">
    <property type="entry name" value="SSB"/>
    <property type="match status" value="1"/>
</dbReference>
<dbReference type="EMBL" id="UOEZ01000082">
    <property type="protein sequence ID" value="VAW39026.1"/>
    <property type="molecule type" value="Genomic_DNA"/>
</dbReference>
<organism evidence="3">
    <name type="scientific">hydrothermal vent metagenome</name>
    <dbReference type="NCBI Taxonomy" id="652676"/>
    <lineage>
        <taxon>unclassified sequences</taxon>
        <taxon>metagenomes</taxon>
        <taxon>ecological metagenomes</taxon>
    </lineage>
</organism>
<dbReference type="InterPro" id="IPR012340">
    <property type="entry name" value="NA-bd_OB-fold"/>
</dbReference>
<dbReference type="AlphaFoldDB" id="A0A3B0W343"/>
<evidence type="ECO:0000256" key="2">
    <source>
        <dbReference type="SAM" id="MobiDB-lite"/>
    </source>
</evidence>
<dbReference type="NCBIfam" id="TIGR00621">
    <property type="entry name" value="ssb"/>
    <property type="match status" value="1"/>
</dbReference>
<protein>
    <submittedName>
        <fullName evidence="3">Single-stranded DNA-binding protein</fullName>
    </submittedName>
</protein>
<proteinExistence type="inferred from homology"/>
<dbReference type="PANTHER" id="PTHR10302">
    <property type="entry name" value="SINGLE-STRANDED DNA-BINDING PROTEIN"/>
    <property type="match status" value="1"/>
</dbReference>
<evidence type="ECO:0000313" key="3">
    <source>
        <dbReference type="EMBL" id="VAW39026.1"/>
    </source>
</evidence>
<dbReference type="PROSITE" id="PS50935">
    <property type="entry name" value="SSB"/>
    <property type="match status" value="1"/>
</dbReference>
<feature type="compositionally biased region" description="Low complexity" evidence="2">
    <location>
        <begin position="110"/>
        <end position="129"/>
    </location>
</feature>
<reference evidence="3" key="1">
    <citation type="submission" date="2018-06" db="EMBL/GenBank/DDBJ databases">
        <authorList>
            <person name="Zhirakovskaya E."/>
        </authorList>
    </citation>
    <scope>NUCLEOTIDE SEQUENCE</scope>
</reference>
<sequence>MAGVNKVILVGRLGADPEIRYTPSGAAVANFTLATSENWKDKDGNKQEKTEWHRIVAFAKLAEICGQYLNKGKQIYIEGRIQTRQWEDRDGNKKYTTEIVANQMQMLGSPGQNQQQAAPGGAQGNAPRAGENEPPELDDIPF</sequence>
<dbReference type="GO" id="GO:0003697">
    <property type="term" value="F:single-stranded DNA binding"/>
    <property type="evidence" value="ECO:0007669"/>
    <property type="project" value="InterPro"/>
</dbReference>
<dbReference type="Pfam" id="PF00436">
    <property type="entry name" value="SSB"/>
    <property type="match status" value="1"/>
</dbReference>
<evidence type="ECO:0000256" key="1">
    <source>
        <dbReference type="ARBA" id="ARBA00023125"/>
    </source>
</evidence>
<dbReference type="SUPFAM" id="SSF50249">
    <property type="entry name" value="Nucleic acid-binding proteins"/>
    <property type="match status" value="1"/>
</dbReference>
<dbReference type="InterPro" id="IPR011344">
    <property type="entry name" value="ssDNA-bd"/>
</dbReference>
<dbReference type="Gene3D" id="2.40.50.140">
    <property type="entry name" value="Nucleic acid-binding proteins"/>
    <property type="match status" value="1"/>
</dbReference>
<dbReference type="PANTHER" id="PTHR10302:SF27">
    <property type="entry name" value="SINGLE-STRANDED DNA-BINDING PROTEIN"/>
    <property type="match status" value="1"/>
</dbReference>
<dbReference type="InterPro" id="IPR000424">
    <property type="entry name" value="Primosome_PriB/ssb"/>
</dbReference>
<dbReference type="HAMAP" id="MF_00984">
    <property type="entry name" value="SSB"/>
    <property type="match status" value="1"/>
</dbReference>
<feature type="compositionally biased region" description="Acidic residues" evidence="2">
    <location>
        <begin position="133"/>
        <end position="142"/>
    </location>
</feature>
<name>A0A3B0W343_9ZZZZ</name>
<dbReference type="GO" id="GO:0006260">
    <property type="term" value="P:DNA replication"/>
    <property type="evidence" value="ECO:0007669"/>
    <property type="project" value="InterPro"/>
</dbReference>
<dbReference type="GO" id="GO:0009295">
    <property type="term" value="C:nucleoid"/>
    <property type="evidence" value="ECO:0007669"/>
    <property type="project" value="TreeGrafter"/>
</dbReference>
<dbReference type="CDD" id="cd04496">
    <property type="entry name" value="SSB_OBF"/>
    <property type="match status" value="1"/>
</dbReference>
<feature type="region of interest" description="Disordered" evidence="2">
    <location>
        <begin position="104"/>
        <end position="142"/>
    </location>
</feature>
<accession>A0A3B0W343</accession>
<keyword evidence="1 3" id="KW-0238">DNA-binding</keyword>